<sequence length="483" mass="55229">MLGDHNSGHNRACLKSENLMKQEQHIETILVKQSDQELIDYQICLTVSLDCIRFLSHQGLAFRGHDESENSKNRGNFLELFKFLASHDEKVDSVSLKNVPQNNLLTSSDIKKDLVNSYEQMAICLRYVDKRGCFERFVGMMYVPDTTSSSLKASLGELFGKHGLSFMRLHGQGYDEASNMQGQFNGLKALIFSENKSTIYAANVFMQLKSNELSSSKGLNQEIDLKRPSDTLWGSHYGTLVNFIVIFSSVVETLDEVMEESSSSNKKGETQVLLDLMHSFEFCFILYLMRNLLGITNDLSKALQRKYKDIVNAIAFGENKFIHRGRSRSNAEEITNVHYYQVRFFYGCIDKQHVELDTVLISNLFSAFDVEKLIRLAEFYPDDFSEQERMVLRNQLEIYEINIKSKNTFVTLKGINSLATTMVECGKNITYDLVYTIIKLSLILLVSTATNRLRNGMGDEWMNDCLVTYIEKTFLILSTMNQS</sequence>
<organism evidence="2 3">
    <name type="scientific">Aquilegia coerulea</name>
    <name type="common">Rocky mountain columbine</name>
    <dbReference type="NCBI Taxonomy" id="218851"/>
    <lineage>
        <taxon>Eukaryota</taxon>
        <taxon>Viridiplantae</taxon>
        <taxon>Streptophyta</taxon>
        <taxon>Embryophyta</taxon>
        <taxon>Tracheophyta</taxon>
        <taxon>Spermatophyta</taxon>
        <taxon>Magnoliopsida</taxon>
        <taxon>Ranunculales</taxon>
        <taxon>Ranunculaceae</taxon>
        <taxon>Thalictroideae</taxon>
        <taxon>Aquilegia</taxon>
    </lineage>
</organism>
<dbReference type="AlphaFoldDB" id="A0A2G5FB89"/>
<dbReference type="PANTHER" id="PTHR11697">
    <property type="entry name" value="GENERAL TRANSCRIPTION FACTOR 2-RELATED ZINC FINGER PROTEIN"/>
    <property type="match status" value="1"/>
</dbReference>
<dbReference type="OrthoDB" id="1002367at2759"/>
<name>A0A2G5FB89_AQUCA</name>
<dbReference type="InParanoid" id="A0A2G5FB89"/>
<dbReference type="InterPro" id="IPR055298">
    <property type="entry name" value="AtLOH3-like"/>
</dbReference>
<keyword evidence="3" id="KW-1185">Reference proteome</keyword>
<reference evidence="2 3" key="1">
    <citation type="submission" date="2017-09" db="EMBL/GenBank/DDBJ databases">
        <title>WGS assembly of Aquilegia coerulea Goldsmith.</title>
        <authorList>
            <person name="Hodges S."/>
            <person name="Kramer E."/>
            <person name="Nordborg M."/>
            <person name="Tomkins J."/>
            <person name="Borevitz J."/>
            <person name="Derieg N."/>
            <person name="Yan J."/>
            <person name="Mihaltcheva S."/>
            <person name="Hayes R.D."/>
            <person name="Rokhsar D."/>
        </authorList>
    </citation>
    <scope>NUCLEOTIDE SEQUENCE [LARGE SCALE GENOMIC DNA]</scope>
    <source>
        <strain evidence="3">cv. Goldsmith</strain>
    </source>
</reference>
<proteinExistence type="predicted"/>
<evidence type="ECO:0000313" key="2">
    <source>
        <dbReference type="EMBL" id="PIA65225.1"/>
    </source>
</evidence>
<feature type="domain" description="DUF4371" evidence="1">
    <location>
        <begin position="4"/>
        <end position="118"/>
    </location>
</feature>
<accession>A0A2G5FB89</accession>
<dbReference type="InterPro" id="IPR025398">
    <property type="entry name" value="DUF4371"/>
</dbReference>
<dbReference type="EMBL" id="KZ305018">
    <property type="protein sequence ID" value="PIA65225.1"/>
    <property type="molecule type" value="Genomic_DNA"/>
</dbReference>
<dbReference type="Pfam" id="PF14291">
    <property type="entry name" value="DUF4371"/>
    <property type="match status" value="1"/>
</dbReference>
<evidence type="ECO:0000259" key="1">
    <source>
        <dbReference type="Pfam" id="PF14291"/>
    </source>
</evidence>
<evidence type="ECO:0000313" key="3">
    <source>
        <dbReference type="Proteomes" id="UP000230069"/>
    </source>
</evidence>
<dbReference type="PANTHER" id="PTHR11697:SF230">
    <property type="entry name" value="ZINC FINGER, MYM DOMAIN CONTAINING 1"/>
    <property type="match status" value="1"/>
</dbReference>
<dbReference type="STRING" id="218851.A0A2G5FB89"/>
<gene>
    <name evidence="2" type="ORF">AQUCO_00100600v1</name>
</gene>
<protein>
    <recommendedName>
        <fullName evidence="1">DUF4371 domain-containing protein</fullName>
    </recommendedName>
</protein>
<dbReference type="Proteomes" id="UP000230069">
    <property type="component" value="Unassembled WGS sequence"/>
</dbReference>